<dbReference type="Gene3D" id="2.60.40.10">
    <property type="entry name" value="Immunoglobulins"/>
    <property type="match status" value="2"/>
</dbReference>
<protein>
    <recommendedName>
        <fullName evidence="3">PKD domain-containing protein</fullName>
    </recommendedName>
</protein>
<accession>A0ABP7MQZ1</accession>
<evidence type="ECO:0008006" key="3">
    <source>
        <dbReference type="Google" id="ProtNLM"/>
    </source>
</evidence>
<dbReference type="Pfam" id="PF17963">
    <property type="entry name" value="Big_9"/>
    <property type="match status" value="1"/>
</dbReference>
<dbReference type="EMBL" id="BAABBN010000007">
    <property type="protein sequence ID" value="GAA3927820.1"/>
    <property type="molecule type" value="Genomic_DNA"/>
</dbReference>
<dbReference type="RefSeq" id="WP_344798897.1">
    <property type="nucleotide sequence ID" value="NZ_BAABBN010000007.1"/>
</dbReference>
<gene>
    <name evidence="1" type="ORF">GCM10022277_25290</name>
</gene>
<name>A0ABP7MQZ1_9GAMM</name>
<evidence type="ECO:0000313" key="1">
    <source>
        <dbReference type="EMBL" id="GAA3927820.1"/>
    </source>
</evidence>
<dbReference type="Proteomes" id="UP001501565">
    <property type="component" value="Unassembled WGS sequence"/>
</dbReference>
<sequence length="1220" mass="129267">MLKKPILPFLFAASVLAIQGCDNDSKSSSKVLSNPVSTSFTACVDNSNATASCDPSQAPQTASIQFDRAIKNVLFSPAYAAAVSGQTQFFLFYVKSDGTIDPDLAPAQASVSTTGLNDGFYRLTVAGDLTTTISNAIANDSFPVLLTDFNSSFSLTDITNSASLAGINGAQNALGFNTAFTLLSDIDDSDGDGISLDRISSDLSLLIISENLLATQTATTLNTFLDDTTALSITARGTNPDADLTTLVQNNQPEPDPTLQVFEDMTVSGTVSGSSGSTQTAATAAQGVKLSGVDIIVIGLNQAGTEIFRVVTKTDANGLFNINIPTVQNSTDSVLTRIEVTMQKDGYIVGEKVFKKGFESGAALSLRSLLGQETVVTQSRDQLAVTASGDRRFRLGLIQYENGEVAAVAGQQFADARASADSDTLLDMEIPEDCVPVETTAVTARVAYFDPNDQTDVQSFPGSFEGTGDDTAGGSGINLSGTSNDENYRLVSSVFSQVKLENQDGDNLTIDSNCGNTSGANAAAEGDAAVMTLNVPTESYDTITEDTDPNTAGVQVPIYIYSNGWKFAGNGTLVVLSGEDYDLYDGTIPPDVITTPDLFVQITVTEGNEWVKWVNLDWPIRPISEAQNLCLTGTINYDGQDEDDLEPFNGNLEIQSSTGWEWAYVDQGEVDFSTVLASGVDINSFTYQVWNQRSGQFEQLTPTDVDPPQEEGCDIELTFDATLENPLQCVVRGTITKSNGDPAPFFWFELNASDQFFNWGNSNNQGAYRVGTPCDLDATIYVAGQDFAVESDNYVDGEQTVNIQLENAAPEIWAFGPWRMINGRTALIDVFAFDVDGTVTGITATTCEGGTCTAPATPGGQFSYTPDTVGEHTLTFTATDDSEATNNTSSTSIVITVDPAGNKPPRINSFQVDGAFGGLLNGIIVGRNEFVEFREGDIATITVSAFDPDANPLSYAWTGCDTASTTNQCVVTTTSAGETVVSVTVTDQPTEGNPESKTASLTLLVQADEPPFIGSIFSTPAQAIDGGTGNIKDITFKAFVDDDFTAPENLTFSWNLVASDGSGTPITGSSAQLLVQSGTLEAGTYTVSVEVTDEMNNTSTRTTTYQVKGHKAPVIIVPDIKNVLTNENNNNAEDIFIFAEVTDDLTLAEQLDISWAVTGTEITATGNALEIPADTLPKGTYNAVVTVRDGPEGNEATKTATATVVINVISVPSDTDVIVQ</sequence>
<keyword evidence="2" id="KW-1185">Reference proteome</keyword>
<dbReference type="PROSITE" id="PS51257">
    <property type="entry name" value="PROKAR_LIPOPROTEIN"/>
    <property type="match status" value="1"/>
</dbReference>
<comment type="caution">
    <text evidence="1">The sequence shown here is derived from an EMBL/GenBank/DDBJ whole genome shotgun (WGS) entry which is preliminary data.</text>
</comment>
<dbReference type="InterPro" id="IPR013783">
    <property type="entry name" value="Ig-like_fold"/>
</dbReference>
<proteinExistence type="predicted"/>
<organism evidence="1 2">
    <name type="scientific">Litoribacillus peritrichatus</name>
    <dbReference type="NCBI Taxonomy" id="718191"/>
    <lineage>
        <taxon>Bacteria</taxon>
        <taxon>Pseudomonadati</taxon>
        <taxon>Pseudomonadota</taxon>
        <taxon>Gammaproteobacteria</taxon>
        <taxon>Oceanospirillales</taxon>
        <taxon>Oceanospirillaceae</taxon>
        <taxon>Litoribacillus</taxon>
    </lineage>
</organism>
<evidence type="ECO:0000313" key="2">
    <source>
        <dbReference type="Proteomes" id="UP001501565"/>
    </source>
</evidence>
<reference evidence="2" key="1">
    <citation type="journal article" date="2019" name="Int. J. Syst. Evol. Microbiol.">
        <title>The Global Catalogue of Microorganisms (GCM) 10K type strain sequencing project: providing services to taxonomists for standard genome sequencing and annotation.</title>
        <authorList>
            <consortium name="The Broad Institute Genomics Platform"/>
            <consortium name="The Broad Institute Genome Sequencing Center for Infectious Disease"/>
            <person name="Wu L."/>
            <person name="Ma J."/>
        </authorList>
    </citation>
    <scope>NUCLEOTIDE SEQUENCE [LARGE SCALE GENOMIC DNA]</scope>
    <source>
        <strain evidence="2">JCM 17551</strain>
    </source>
</reference>